<feature type="transmembrane region" description="Helical" evidence="1">
    <location>
        <begin position="66"/>
        <end position="88"/>
    </location>
</feature>
<proteinExistence type="predicted"/>
<accession>A0AAU7GES4</accession>
<dbReference type="Pfam" id="PF14145">
    <property type="entry name" value="YrhK"/>
    <property type="match status" value="1"/>
</dbReference>
<dbReference type="InterPro" id="IPR025424">
    <property type="entry name" value="YrhK_domain"/>
</dbReference>
<feature type="transmembrane region" description="Helical" evidence="1">
    <location>
        <begin position="32"/>
        <end position="54"/>
    </location>
</feature>
<gene>
    <name evidence="4" type="ORF">AAME72_06080</name>
</gene>
<dbReference type="RefSeq" id="WP_348789345.1">
    <property type="nucleotide sequence ID" value="NZ_CP157390.1"/>
</dbReference>
<keyword evidence="2" id="KW-0732">Signal</keyword>
<dbReference type="AlphaFoldDB" id="A0AAU7GES4"/>
<keyword evidence="1" id="KW-0472">Membrane</keyword>
<evidence type="ECO:0000259" key="3">
    <source>
        <dbReference type="Pfam" id="PF14145"/>
    </source>
</evidence>
<protein>
    <submittedName>
        <fullName evidence="4">YrhK family protein</fullName>
    </submittedName>
</protein>
<feature type="signal peptide" evidence="2">
    <location>
        <begin position="1"/>
        <end position="21"/>
    </location>
</feature>
<reference evidence="4" key="1">
    <citation type="submission" date="2024-05" db="EMBL/GenBank/DDBJ databases">
        <title>The Natural Products Discovery Center: Release of the First 8490 Sequenced Strains for Exploring Actinobacteria Biosynthetic Diversity.</title>
        <authorList>
            <person name="Kalkreuter E."/>
            <person name="Kautsar S.A."/>
            <person name="Yang D."/>
            <person name="Bader C.D."/>
            <person name="Teijaro C.N."/>
            <person name="Fluegel L."/>
            <person name="Davis C.M."/>
            <person name="Simpson J.R."/>
            <person name="Lauterbach L."/>
            <person name="Steele A.D."/>
            <person name="Gui C."/>
            <person name="Meng S."/>
            <person name="Li G."/>
            <person name="Viehrig K."/>
            <person name="Ye F."/>
            <person name="Su P."/>
            <person name="Kiefer A.F."/>
            <person name="Nichols A."/>
            <person name="Cepeda A.J."/>
            <person name="Yan W."/>
            <person name="Fan B."/>
            <person name="Jiang Y."/>
            <person name="Adhikari A."/>
            <person name="Zheng C.-J."/>
            <person name="Schuster L."/>
            <person name="Cowan T.M."/>
            <person name="Smanski M.J."/>
            <person name="Chevrette M.G."/>
            <person name="de Carvalho L.P.S."/>
            <person name="Shen B."/>
        </authorList>
    </citation>
    <scope>NUCLEOTIDE SEQUENCE</scope>
    <source>
        <strain evidence="4">NPDC080035</strain>
    </source>
</reference>
<feature type="domain" description="YrhK" evidence="3">
    <location>
        <begin position="97"/>
        <end position="144"/>
    </location>
</feature>
<organism evidence="4">
    <name type="scientific">Leifsonia sp. NPDC080035</name>
    <dbReference type="NCBI Taxonomy" id="3143936"/>
    <lineage>
        <taxon>Bacteria</taxon>
        <taxon>Bacillati</taxon>
        <taxon>Actinomycetota</taxon>
        <taxon>Actinomycetes</taxon>
        <taxon>Micrococcales</taxon>
        <taxon>Microbacteriaceae</taxon>
        <taxon>Leifsonia</taxon>
    </lineage>
</organism>
<dbReference type="EMBL" id="CP157390">
    <property type="protein sequence ID" value="XBM49427.1"/>
    <property type="molecule type" value="Genomic_DNA"/>
</dbReference>
<evidence type="ECO:0000256" key="1">
    <source>
        <dbReference type="SAM" id="Phobius"/>
    </source>
</evidence>
<keyword evidence="1" id="KW-0812">Transmembrane</keyword>
<evidence type="ECO:0000256" key="2">
    <source>
        <dbReference type="SAM" id="SignalP"/>
    </source>
</evidence>
<feature type="transmembrane region" description="Helical" evidence="1">
    <location>
        <begin position="124"/>
        <end position="143"/>
    </location>
</feature>
<sequence length="186" mass="18348">MTRGRLAATAFAVGSVCFAVAAFPAIAEAMGAVGVNVVFFIGSVFFTAGAALSLGDPTRSSSVIQLVGTVFFNISTALALAAAVPAGAEGGTGWRPDVYGSACFLISSALAVRPSPPGRERSGAWLNLAGSVLFAAAAIGSFVVPGTDALLSPFWTGLGTVGGALLFLGAALLGLLPAQRAAATAK</sequence>
<evidence type="ECO:0000313" key="4">
    <source>
        <dbReference type="EMBL" id="XBM49427.1"/>
    </source>
</evidence>
<feature type="transmembrane region" description="Helical" evidence="1">
    <location>
        <begin position="155"/>
        <end position="176"/>
    </location>
</feature>
<name>A0AAU7GES4_9MICO</name>
<keyword evidence="1" id="KW-1133">Transmembrane helix</keyword>
<feature type="chain" id="PRO_5043649807" evidence="2">
    <location>
        <begin position="22"/>
        <end position="186"/>
    </location>
</feature>
<feature type="transmembrane region" description="Helical" evidence="1">
    <location>
        <begin position="94"/>
        <end position="112"/>
    </location>
</feature>